<gene>
    <name evidence="1" type="ORF">M0R45_029602</name>
</gene>
<dbReference type="EMBL" id="JBEDUW010000006">
    <property type="protein sequence ID" value="KAK9921073.1"/>
    <property type="molecule type" value="Genomic_DNA"/>
</dbReference>
<evidence type="ECO:0000313" key="2">
    <source>
        <dbReference type="Proteomes" id="UP001457282"/>
    </source>
</evidence>
<proteinExistence type="predicted"/>
<comment type="caution">
    <text evidence="1">The sequence shown here is derived from an EMBL/GenBank/DDBJ whole genome shotgun (WGS) entry which is preliminary data.</text>
</comment>
<reference evidence="1 2" key="1">
    <citation type="journal article" date="2023" name="G3 (Bethesda)">
        <title>A chromosome-length genome assembly and annotation of blackberry (Rubus argutus, cv. 'Hillquist').</title>
        <authorList>
            <person name="Bruna T."/>
            <person name="Aryal R."/>
            <person name="Dudchenko O."/>
            <person name="Sargent D.J."/>
            <person name="Mead D."/>
            <person name="Buti M."/>
            <person name="Cavallini A."/>
            <person name="Hytonen T."/>
            <person name="Andres J."/>
            <person name="Pham M."/>
            <person name="Weisz D."/>
            <person name="Mascagni F."/>
            <person name="Usai G."/>
            <person name="Natali L."/>
            <person name="Bassil N."/>
            <person name="Fernandez G.E."/>
            <person name="Lomsadze A."/>
            <person name="Armour M."/>
            <person name="Olukolu B."/>
            <person name="Poorten T."/>
            <person name="Britton C."/>
            <person name="Davik J."/>
            <person name="Ashrafi H."/>
            <person name="Aiden E.L."/>
            <person name="Borodovsky M."/>
            <person name="Worthington M."/>
        </authorList>
    </citation>
    <scope>NUCLEOTIDE SEQUENCE [LARGE SCALE GENOMIC DNA]</scope>
    <source>
        <strain evidence="1">PI 553951</strain>
    </source>
</reference>
<dbReference type="Proteomes" id="UP001457282">
    <property type="component" value="Unassembled WGS sequence"/>
</dbReference>
<protein>
    <submittedName>
        <fullName evidence="1">Uncharacterized protein</fullName>
    </submittedName>
</protein>
<keyword evidence="2" id="KW-1185">Reference proteome</keyword>
<accession>A0AAW1WB86</accession>
<name>A0AAW1WB86_RUBAR</name>
<dbReference type="PANTHER" id="PTHR34835:SF34">
    <property type="entry name" value="OS08G0555500 PROTEIN"/>
    <property type="match status" value="1"/>
</dbReference>
<organism evidence="1 2">
    <name type="scientific">Rubus argutus</name>
    <name type="common">Southern blackberry</name>
    <dbReference type="NCBI Taxonomy" id="59490"/>
    <lineage>
        <taxon>Eukaryota</taxon>
        <taxon>Viridiplantae</taxon>
        <taxon>Streptophyta</taxon>
        <taxon>Embryophyta</taxon>
        <taxon>Tracheophyta</taxon>
        <taxon>Spermatophyta</taxon>
        <taxon>Magnoliopsida</taxon>
        <taxon>eudicotyledons</taxon>
        <taxon>Gunneridae</taxon>
        <taxon>Pentapetalae</taxon>
        <taxon>rosids</taxon>
        <taxon>fabids</taxon>
        <taxon>Rosales</taxon>
        <taxon>Rosaceae</taxon>
        <taxon>Rosoideae</taxon>
        <taxon>Rosoideae incertae sedis</taxon>
        <taxon>Rubus</taxon>
    </lineage>
</organism>
<dbReference type="PANTHER" id="PTHR34835">
    <property type="entry name" value="OS07G0283600 PROTEIN-RELATED"/>
    <property type="match status" value="1"/>
</dbReference>
<evidence type="ECO:0000313" key="1">
    <source>
        <dbReference type="EMBL" id="KAK9921073.1"/>
    </source>
</evidence>
<sequence>MNKTSGFLNFLKITKEQMKRKHLICKEDSKPHVALQRCSKIQFLFSKEKKEVMGELGFSILAQLGCSNLNRELCQMLVENFDPINMCVQIHGKTISIGPQDFERIMGIRDGGGGTVDITGSIDEEDIKKMMKIYAQGGNEIKIINLQKYVKESEKIDDTFKIGVSLFVVATLLCPTVLDTVQPKFLLPLRDAMAIRTKNWATFCFFHLVEGVKSFKLRGSGFMDGCLLFLQLFYFDVISHGDTIVNKCLSPVVAWGDEEIRKLFKYVNEIGGVHSTTVLVVKPHVDTKHVHPKSSKVYEDEAVTKADVIDLKADMLSLTMRIDQMEPQMNKMTTMQEVSKSLASKGEIPKERVMFPIEISSDECLRKQQSKRNDPPMIHNISSEYVRDHNSVPVPQNEGVHKKCKNTDKNNVHSICSSSPNAPQLFDCKSGSQRPLNFDYDGRFSGLVYKRNIRRSKVGPFAVHVKLTEEDYDIVRFLFPAYDIHEPEASQLVASTGSHVLTRREVKNCLAPTKYISNDVINYMADVFNETGSGRWYLPTYMAVRLNLHLI</sequence>
<dbReference type="AlphaFoldDB" id="A0AAW1WB86"/>